<dbReference type="Gene3D" id="3.30.1310.20">
    <property type="entry name" value="PRTase-like"/>
    <property type="match status" value="1"/>
</dbReference>
<dbReference type="InterPro" id="IPR046879">
    <property type="entry name" value="KANL3/Tex30_Abhydrolase"/>
</dbReference>
<dbReference type="GO" id="GO:0016757">
    <property type="term" value="F:glycosyltransferase activity"/>
    <property type="evidence" value="ECO:0007669"/>
    <property type="project" value="UniProtKB-KW"/>
</dbReference>
<reference evidence="5 6" key="1">
    <citation type="submission" date="2018-09" db="EMBL/GenBank/DDBJ databases">
        <title>Streptomyces sp. nov. DS1-2, an endophytic actinomycete isolated from roots of Dendrobium scabrilingue.</title>
        <authorList>
            <person name="Kuncharoen N."/>
            <person name="Kudo T."/>
            <person name="Ohkuma M."/>
            <person name="Yuki M."/>
            <person name="Tanasupawat S."/>
        </authorList>
    </citation>
    <scope>NUCLEOTIDE SEQUENCE [LARGE SCALE GENOMIC DNA]</scope>
    <source>
        <strain evidence="3 6">AZ1-7</strain>
        <strain evidence="4 5">DS1-2</strain>
    </source>
</reference>
<evidence type="ECO:0000259" key="1">
    <source>
        <dbReference type="Pfam" id="PF00156"/>
    </source>
</evidence>
<evidence type="ECO:0000313" key="6">
    <source>
        <dbReference type="Proteomes" id="UP000275024"/>
    </source>
</evidence>
<feature type="domain" description="Phosphoribosyltransferase" evidence="1">
    <location>
        <begin position="8"/>
        <end position="190"/>
    </location>
</feature>
<sequence>MIFADRVDAGRRLARELTYLRGQDVVVLGLPRGGVPVAAEVASALRAPLDVGVVRKLGLPMQPELAMGAIAEDGARVINQQVVNTARVSDDQLAEVERNERAELARRARQYRGGRPPVSVSGRTVVIVDDGIATAATARAACRAARTRGASRVILAVPVAPDDWRERVGGDADECVCPETAADFMAVGQFYRDFAPTTNEQVVSFLEHGSSREVTVQAGPVRLSGELTVPEGASGIVVFAHGSGSGRHSPRNQFVADALNTAGLGTLLFDLLTDEEEGDRAKVFDVPLLADRLAAATRWLDSSLPLGYFGASTGAAAALWAAADGDPPVGAVVSRGGRPDLAGDRLPEVQAPTLLIVGEDDPEVLTMNREAQEILRAPTRLSTVQGATHLFEEPGALSQVAELARDWFLDRL</sequence>
<dbReference type="EMBL" id="RBDY01000014">
    <property type="protein sequence ID" value="RKN20271.1"/>
    <property type="molecule type" value="Genomic_DNA"/>
</dbReference>
<proteinExistence type="predicted"/>
<accession>A0A3A9W0H7</accession>
<dbReference type="Proteomes" id="UP000268652">
    <property type="component" value="Unassembled WGS sequence"/>
</dbReference>
<dbReference type="Gene3D" id="3.40.50.2020">
    <property type="match status" value="1"/>
</dbReference>
<dbReference type="InterPro" id="IPR029058">
    <property type="entry name" value="AB_hydrolase_fold"/>
</dbReference>
<feature type="domain" description="KANL3/Tex30 alpha/beta hydrolase-like" evidence="2">
    <location>
        <begin position="236"/>
        <end position="393"/>
    </location>
</feature>
<evidence type="ECO:0000259" key="2">
    <source>
        <dbReference type="Pfam" id="PF20408"/>
    </source>
</evidence>
<name>A0A3A9W0H7_9ACTN</name>
<comment type="caution">
    <text evidence="3">The sequence shown here is derived from an EMBL/GenBank/DDBJ whole genome shotgun (WGS) entry which is preliminary data.</text>
</comment>
<dbReference type="InterPro" id="IPR029057">
    <property type="entry name" value="PRTase-like"/>
</dbReference>
<evidence type="ECO:0000313" key="3">
    <source>
        <dbReference type="EMBL" id="RKN06470.1"/>
    </source>
</evidence>
<dbReference type="SUPFAM" id="SSF53474">
    <property type="entry name" value="alpha/beta-Hydrolases"/>
    <property type="match status" value="1"/>
</dbReference>
<gene>
    <name evidence="4" type="ORF">D7318_19140</name>
    <name evidence="3" type="ORF">D7319_22020</name>
</gene>
<evidence type="ECO:0000313" key="5">
    <source>
        <dbReference type="Proteomes" id="UP000268652"/>
    </source>
</evidence>
<protein>
    <submittedName>
        <fullName evidence="3">Phosphoribosyltransferase</fullName>
    </submittedName>
</protein>
<evidence type="ECO:0000313" key="4">
    <source>
        <dbReference type="EMBL" id="RKN20271.1"/>
    </source>
</evidence>
<dbReference type="InterPro" id="IPR000836">
    <property type="entry name" value="PRTase_dom"/>
</dbReference>
<dbReference type="EMBL" id="RBDX01000020">
    <property type="protein sequence ID" value="RKN06470.1"/>
    <property type="molecule type" value="Genomic_DNA"/>
</dbReference>
<dbReference type="Pfam" id="PF20408">
    <property type="entry name" value="Abhydrolase_11"/>
    <property type="match status" value="1"/>
</dbReference>
<dbReference type="CDD" id="cd06223">
    <property type="entry name" value="PRTases_typeI"/>
    <property type="match status" value="1"/>
</dbReference>
<dbReference type="AlphaFoldDB" id="A0A3A9W0H7"/>
<keyword evidence="3" id="KW-0328">Glycosyltransferase</keyword>
<dbReference type="Gene3D" id="3.40.50.1820">
    <property type="entry name" value="alpha/beta hydrolase"/>
    <property type="match status" value="1"/>
</dbReference>
<dbReference type="Proteomes" id="UP000275024">
    <property type="component" value="Unassembled WGS sequence"/>
</dbReference>
<dbReference type="OrthoDB" id="9810066at2"/>
<keyword evidence="3" id="KW-0808">Transferase</keyword>
<dbReference type="SUPFAM" id="SSF53271">
    <property type="entry name" value="PRTase-like"/>
    <property type="match status" value="1"/>
</dbReference>
<organism evidence="3 6">
    <name type="scientific">Streptomyces radicis</name>
    <dbReference type="NCBI Taxonomy" id="1750517"/>
    <lineage>
        <taxon>Bacteria</taxon>
        <taxon>Bacillati</taxon>
        <taxon>Actinomycetota</taxon>
        <taxon>Actinomycetes</taxon>
        <taxon>Kitasatosporales</taxon>
        <taxon>Streptomycetaceae</taxon>
        <taxon>Streptomyces</taxon>
    </lineage>
</organism>
<dbReference type="Pfam" id="PF00156">
    <property type="entry name" value="Pribosyltran"/>
    <property type="match status" value="1"/>
</dbReference>
<dbReference type="RefSeq" id="WP_120698332.1">
    <property type="nucleotide sequence ID" value="NZ_RBDX01000020.1"/>
</dbReference>
<keyword evidence="5" id="KW-1185">Reference proteome</keyword>